<name>A0AAE1GVQ7_9NEOP</name>
<dbReference type="EMBL" id="JAHWGI010000107">
    <property type="protein sequence ID" value="KAK3909658.1"/>
    <property type="molecule type" value="Genomic_DNA"/>
</dbReference>
<evidence type="ECO:0000256" key="1">
    <source>
        <dbReference type="SAM" id="MobiDB-lite"/>
    </source>
</evidence>
<keyword evidence="3" id="KW-1185">Reference proteome</keyword>
<evidence type="ECO:0000313" key="2">
    <source>
        <dbReference type="EMBL" id="KAK3909658.1"/>
    </source>
</evidence>
<organism evidence="2 3">
    <name type="scientific">Frankliniella fusca</name>
    <dbReference type="NCBI Taxonomy" id="407009"/>
    <lineage>
        <taxon>Eukaryota</taxon>
        <taxon>Metazoa</taxon>
        <taxon>Ecdysozoa</taxon>
        <taxon>Arthropoda</taxon>
        <taxon>Hexapoda</taxon>
        <taxon>Insecta</taxon>
        <taxon>Pterygota</taxon>
        <taxon>Neoptera</taxon>
        <taxon>Paraneoptera</taxon>
        <taxon>Thysanoptera</taxon>
        <taxon>Terebrantia</taxon>
        <taxon>Thripoidea</taxon>
        <taxon>Thripidae</taxon>
        <taxon>Frankliniella</taxon>
    </lineage>
</organism>
<sequence length="534" mass="58558">MAKLQVLVFWLDDRKTSIVDISNAPECDREPGKVAKVQWADGSHYPAQVIKVSKCLKTLEQAEVKFLEKFNSLNKGQSQVQGKRQVKKCEQDVVASAVQVANALAEKVQLPPELAAVKIAAAREKRLVNNNIKCAESAADSVAALSENVSSAKRSLEFYSDDEADANASTSPEKLKEVSPVDGTERQTPKRQGVIETSCANCRRLSSYINPSSMEFLKALSQFCDLDTESDIPPPTRNDSTEVWHLKPLPIDSGHKKVELTAGSGLYLKKASKSRAVVSSGGDPEKLTRDIIQELYGDKLRQKGISALGHGKKRMGIGQTDLQNIYSFVCRNSTISARKGKNNVDLPDYTFQAFIRIVNKKLHTASRDRSQDSGFLKTPKSSRKPVAPELNVTRPPSATPSRLTPPAQDTFIDSGFLKTPKPSPKPVAPELNVTRPPSATPSRLTPPAQDTFIEPAASSYPASYPVQTYSSTMYPSYPTPSNYQSQHYNQPSEPYFSGQSCSSTIYSGMPWLSRSDQPHPIGSVLLDTQTILNL</sequence>
<dbReference type="AlphaFoldDB" id="A0AAE1GVQ7"/>
<feature type="region of interest" description="Disordered" evidence="1">
    <location>
        <begin position="363"/>
        <end position="448"/>
    </location>
</feature>
<feature type="compositionally biased region" description="Basic and acidic residues" evidence="1">
    <location>
        <begin position="173"/>
        <end position="188"/>
    </location>
</feature>
<dbReference type="GO" id="GO:0005581">
    <property type="term" value="C:collagen trimer"/>
    <property type="evidence" value="ECO:0007669"/>
    <property type="project" value="UniProtKB-KW"/>
</dbReference>
<reference evidence="2" key="1">
    <citation type="submission" date="2021-07" db="EMBL/GenBank/DDBJ databases">
        <authorList>
            <person name="Catto M.A."/>
            <person name="Jacobson A."/>
            <person name="Kennedy G."/>
            <person name="Labadie P."/>
            <person name="Hunt B.G."/>
            <person name="Srinivasan R."/>
        </authorList>
    </citation>
    <scope>NUCLEOTIDE SEQUENCE</scope>
    <source>
        <strain evidence="2">PL_HMW_Pooled</strain>
        <tissue evidence="2">Head</tissue>
    </source>
</reference>
<accession>A0AAE1GVQ7</accession>
<comment type="caution">
    <text evidence="2">The sequence shown here is derived from an EMBL/GenBank/DDBJ whole genome shotgun (WGS) entry which is preliminary data.</text>
</comment>
<evidence type="ECO:0000313" key="3">
    <source>
        <dbReference type="Proteomes" id="UP001219518"/>
    </source>
</evidence>
<gene>
    <name evidence="2" type="ORF">KUF71_004014</name>
</gene>
<protein>
    <submittedName>
        <fullName evidence="2">Collagen alpha-1(XXVII) chain A</fullName>
    </submittedName>
</protein>
<proteinExistence type="predicted"/>
<reference evidence="2" key="2">
    <citation type="journal article" date="2023" name="BMC Genomics">
        <title>Pest status, molecular evolution, and epigenetic factors derived from the genome assembly of Frankliniella fusca, a thysanopteran phytovirus vector.</title>
        <authorList>
            <person name="Catto M.A."/>
            <person name="Labadie P.E."/>
            <person name="Jacobson A.L."/>
            <person name="Kennedy G.G."/>
            <person name="Srinivasan R."/>
            <person name="Hunt B.G."/>
        </authorList>
    </citation>
    <scope>NUCLEOTIDE SEQUENCE</scope>
    <source>
        <strain evidence="2">PL_HMW_Pooled</strain>
    </source>
</reference>
<feature type="region of interest" description="Disordered" evidence="1">
    <location>
        <begin position="163"/>
        <end position="192"/>
    </location>
</feature>
<dbReference type="Proteomes" id="UP001219518">
    <property type="component" value="Unassembled WGS sequence"/>
</dbReference>
<keyword evidence="2" id="KW-0176">Collagen</keyword>